<name>A0A8S1DP82_9INSE</name>
<keyword evidence="5" id="KW-0326">Glycosidase</keyword>
<comment type="similarity">
    <text evidence="2">Belongs to the glycosyl hydrolase 13 family.</text>
</comment>
<evidence type="ECO:0000313" key="9">
    <source>
        <dbReference type="EMBL" id="CAB3382428.1"/>
    </source>
</evidence>
<evidence type="ECO:0000259" key="8">
    <source>
        <dbReference type="SMART" id="SM00642"/>
    </source>
</evidence>
<keyword evidence="10" id="KW-1185">Reference proteome</keyword>
<dbReference type="InterPro" id="IPR045857">
    <property type="entry name" value="O16G_dom_2"/>
</dbReference>
<evidence type="ECO:0000256" key="7">
    <source>
        <dbReference type="SAM" id="SignalP"/>
    </source>
</evidence>
<keyword evidence="6" id="KW-1133">Transmembrane helix</keyword>
<organism evidence="9 10">
    <name type="scientific">Cloeon dipterum</name>
    <dbReference type="NCBI Taxonomy" id="197152"/>
    <lineage>
        <taxon>Eukaryota</taxon>
        <taxon>Metazoa</taxon>
        <taxon>Ecdysozoa</taxon>
        <taxon>Arthropoda</taxon>
        <taxon>Hexapoda</taxon>
        <taxon>Insecta</taxon>
        <taxon>Pterygota</taxon>
        <taxon>Palaeoptera</taxon>
        <taxon>Ephemeroptera</taxon>
        <taxon>Pisciforma</taxon>
        <taxon>Baetidae</taxon>
        <taxon>Cloeon</taxon>
    </lineage>
</organism>
<dbReference type="Proteomes" id="UP000494165">
    <property type="component" value="Unassembled WGS sequence"/>
</dbReference>
<keyword evidence="6" id="KW-0472">Membrane</keyword>
<accession>A0A8S1DP82</accession>
<keyword evidence="5" id="KW-0378">Hydrolase</keyword>
<evidence type="ECO:0000256" key="5">
    <source>
        <dbReference type="ARBA" id="ARBA00023295"/>
    </source>
</evidence>
<dbReference type="FunFam" id="3.90.400.10:FF:000001">
    <property type="entry name" value="Maltase A3, isoform A"/>
    <property type="match status" value="1"/>
</dbReference>
<feature type="chain" id="PRO_5035730967" description="alpha-glucosidase" evidence="7">
    <location>
        <begin position="36"/>
        <end position="619"/>
    </location>
</feature>
<evidence type="ECO:0000256" key="1">
    <source>
        <dbReference type="ARBA" id="ARBA00001657"/>
    </source>
</evidence>
<dbReference type="CDD" id="cd11328">
    <property type="entry name" value="AmyAc_maltase"/>
    <property type="match status" value="1"/>
</dbReference>
<dbReference type="GO" id="GO:0004558">
    <property type="term" value="F:alpha-1,4-glucosidase activity"/>
    <property type="evidence" value="ECO:0007669"/>
    <property type="project" value="UniProtKB-EC"/>
</dbReference>
<dbReference type="EC" id="3.2.1.20" evidence="3"/>
<feature type="transmembrane region" description="Helical" evidence="6">
    <location>
        <begin position="592"/>
        <end position="618"/>
    </location>
</feature>
<evidence type="ECO:0000256" key="4">
    <source>
        <dbReference type="ARBA" id="ARBA00023180"/>
    </source>
</evidence>
<reference evidence="9 10" key="1">
    <citation type="submission" date="2020-04" db="EMBL/GenBank/DDBJ databases">
        <authorList>
            <person name="Alioto T."/>
            <person name="Alioto T."/>
            <person name="Gomez Garrido J."/>
        </authorList>
    </citation>
    <scope>NUCLEOTIDE SEQUENCE [LARGE SCALE GENOMIC DNA]</scope>
</reference>
<dbReference type="OrthoDB" id="1740265at2759"/>
<proteinExistence type="inferred from homology"/>
<comment type="caution">
    <text evidence="9">The sequence shown here is derived from an EMBL/GenBank/DDBJ whole genome shotgun (WGS) entry which is preliminary data.</text>
</comment>
<gene>
    <name evidence="9" type="ORF">CLODIP_2_CD15717</name>
</gene>
<dbReference type="InterPro" id="IPR006047">
    <property type="entry name" value="GH13_cat_dom"/>
</dbReference>
<comment type="catalytic activity">
    <reaction evidence="1">
        <text>Hydrolysis of terminal, non-reducing (1-&gt;4)-linked alpha-D-glucose residues with release of alpha-D-glucose.</text>
        <dbReference type="EC" id="3.2.1.20"/>
    </reaction>
</comment>
<sequence length="619" mass="69795">MPTNDSRTLHLSIDSLNMRIVGVILATLLAQQASAQLADVDWWKTTTFYQVYPRSFKDSNANGIGDLEGITLKLDHFVDIGIGGVWLSPVFKSPMKDFGYDVSDFREIDPIFGTMADFEELAQGCKDRGLKLVLDFVPNHSSDEHVWFNKSIAREDPYTDYYTWRDPKGINETSGEPIPPNNWLSVFGGSAWEYNEEREQFYLHQFVAGQPDLNYRNPLVVTEMEDILRFWMDKGADGFRLDAIPHLMEDQTFPDEPPSNDPEFTPDQWGSLSHIYTADLPELYPIIYGFRKVVDEKQEELGRQMVMMVEAYTSLENTMKYYGEGDVKGAHFPFNFEFITNVNNETTASELKEIIDRWQNALPSGAWSNWVIGNHDRTRVASRFGRDFSIAAITMGQLLPGTAITYNGEEINMEDTWISWADTVDPQGCQAGPEFYEKFSRDPVRTPYQWDDSVYAGFTIPDSEKPWLPVNGNYEELNLAAQKQEENSPYAIYKKLTAMRKDMNAVKSGQLGTSTVGENIFVFTRYLQSADEKSVLVVVNLAENEVNADLTGVPTLRSGAMITYHVGVNSSYTAGQELSPSSVNVPARGSLVFLYTNAASTTVLASLLLVFSVILSLLH</sequence>
<dbReference type="AlphaFoldDB" id="A0A8S1DP82"/>
<dbReference type="Gene3D" id="3.90.400.10">
    <property type="entry name" value="Oligo-1,6-glucosidase, Domain 2"/>
    <property type="match status" value="1"/>
</dbReference>
<evidence type="ECO:0000256" key="3">
    <source>
        <dbReference type="ARBA" id="ARBA00012741"/>
    </source>
</evidence>
<dbReference type="GO" id="GO:0005975">
    <property type="term" value="P:carbohydrate metabolic process"/>
    <property type="evidence" value="ECO:0007669"/>
    <property type="project" value="InterPro"/>
</dbReference>
<evidence type="ECO:0000256" key="2">
    <source>
        <dbReference type="ARBA" id="ARBA00008061"/>
    </source>
</evidence>
<feature type="signal peptide" evidence="7">
    <location>
        <begin position="1"/>
        <end position="35"/>
    </location>
</feature>
<keyword evidence="4" id="KW-0325">Glycoprotein</keyword>
<dbReference type="InterPro" id="IPR017853">
    <property type="entry name" value="GH"/>
</dbReference>
<protein>
    <recommendedName>
        <fullName evidence="3">alpha-glucosidase</fullName>
        <ecNumber evidence="3">3.2.1.20</ecNumber>
    </recommendedName>
</protein>
<evidence type="ECO:0000313" key="10">
    <source>
        <dbReference type="Proteomes" id="UP000494165"/>
    </source>
</evidence>
<dbReference type="SMART" id="SM00642">
    <property type="entry name" value="Aamy"/>
    <property type="match status" value="1"/>
</dbReference>
<feature type="domain" description="Glycosyl hydrolase family 13 catalytic" evidence="8">
    <location>
        <begin position="50"/>
        <end position="445"/>
    </location>
</feature>
<dbReference type="SUPFAM" id="SSF51445">
    <property type="entry name" value="(Trans)glycosidases"/>
    <property type="match status" value="1"/>
</dbReference>
<keyword evidence="7" id="KW-0732">Signal</keyword>
<dbReference type="PANTHER" id="PTHR10357:SF179">
    <property type="entry name" value="NEUTRAL AND BASIC AMINO ACID TRANSPORT PROTEIN RBAT"/>
    <property type="match status" value="1"/>
</dbReference>
<evidence type="ECO:0000256" key="6">
    <source>
        <dbReference type="SAM" id="Phobius"/>
    </source>
</evidence>
<dbReference type="Gene3D" id="3.20.20.80">
    <property type="entry name" value="Glycosidases"/>
    <property type="match status" value="1"/>
</dbReference>
<dbReference type="EMBL" id="CADEPI010000270">
    <property type="protein sequence ID" value="CAB3382428.1"/>
    <property type="molecule type" value="Genomic_DNA"/>
</dbReference>
<dbReference type="PANTHER" id="PTHR10357">
    <property type="entry name" value="ALPHA-AMYLASE FAMILY MEMBER"/>
    <property type="match status" value="1"/>
</dbReference>
<dbReference type="Pfam" id="PF00128">
    <property type="entry name" value="Alpha-amylase"/>
    <property type="match status" value="1"/>
</dbReference>
<keyword evidence="6" id="KW-0812">Transmembrane</keyword>